<evidence type="ECO:0000313" key="3">
    <source>
        <dbReference type="Proteomes" id="UP001335183"/>
    </source>
</evidence>
<dbReference type="RefSeq" id="WP_338445560.1">
    <property type="nucleotide sequence ID" value="NZ_CP144918.1"/>
</dbReference>
<keyword evidence="1" id="KW-0732">Signal</keyword>
<keyword evidence="3" id="KW-1185">Reference proteome</keyword>
<dbReference type="Proteomes" id="UP001335183">
    <property type="component" value="Chromosome"/>
</dbReference>
<protein>
    <submittedName>
        <fullName evidence="2">DUF4019 domain-containing protein</fullName>
    </submittedName>
</protein>
<dbReference type="EMBL" id="CP144918">
    <property type="protein sequence ID" value="WWA46663.1"/>
    <property type="molecule type" value="Genomic_DNA"/>
</dbReference>
<feature type="signal peptide" evidence="1">
    <location>
        <begin position="1"/>
        <end position="28"/>
    </location>
</feature>
<accession>A0ABZ2D0U8</accession>
<reference evidence="2 3" key="1">
    <citation type="submission" date="2024-02" db="EMBL/GenBank/DDBJ databases">
        <title>The whole genome sequence of five bacterial samples isolated from Abu Dhabi Sabkha-shore region.</title>
        <authorList>
            <person name="Sudalaimuthuasari N."/>
            <person name="Sarfraz B."/>
            <person name="Tuyisabe J.D."/>
            <person name="Mugisha Ntwali L.D.M."/>
            <person name="Ali A.I.A.A."/>
            <person name="Almansoori S.Z.A."/>
            <person name="Alajami H.S.A."/>
            <person name="Almeqbaali A.A.S."/>
            <person name="Kundu B."/>
            <person name="Saeed E.E."/>
            <person name="Sukumarinath V."/>
            <person name="Mishra A.K."/>
            <person name="Hazzouri K.M."/>
            <person name="Almaskari R."/>
            <person name="Sharma A.K."/>
            <person name="Amiri K.M.A."/>
        </authorList>
    </citation>
    <scope>NUCLEOTIDE SEQUENCE [LARGE SCALE GENOMIC DNA]</scope>
    <source>
        <strain evidence="3">kcgeb_sd</strain>
    </source>
</reference>
<feature type="chain" id="PRO_5045427893" evidence="1">
    <location>
        <begin position="29"/>
        <end position="168"/>
    </location>
</feature>
<dbReference type="InterPro" id="IPR025091">
    <property type="entry name" value="DUF4019"/>
</dbReference>
<gene>
    <name evidence="2" type="ORF">V5F89_10300</name>
</gene>
<organism evidence="2 3">
    <name type="scientific">Pelagerythrobacter marensis</name>
    <dbReference type="NCBI Taxonomy" id="543877"/>
    <lineage>
        <taxon>Bacteria</taxon>
        <taxon>Pseudomonadati</taxon>
        <taxon>Pseudomonadota</taxon>
        <taxon>Alphaproteobacteria</taxon>
        <taxon>Sphingomonadales</taxon>
        <taxon>Erythrobacteraceae</taxon>
        <taxon>Pelagerythrobacter</taxon>
    </lineage>
</organism>
<evidence type="ECO:0000256" key="1">
    <source>
        <dbReference type="SAM" id="SignalP"/>
    </source>
</evidence>
<proteinExistence type="predicted"/>
<dbReference type="Pfam" id="PF13211">
    <property type="entry name" value="DUF4019"/>
    <property type="match status" value="1"/>
</dbReference>
<sequence length="168" mass="17791">MMARPHLPGLAALTFVAACCAALPPGLAAQGRDGPSAQAGSPAAAPAQLGPSDFLNAALHIVAAVDRYEMGEIWDKSSPIMKASIPRDRFVGNTAQQRAMLGAVSNREWRAIMRVVLDTGDGPLPPGRYMSVRFATAGQSGITMEEVVSFHLDADGQWKLAGYTINRM</sequence>
<evidence type="ECO:0000313" key="2">
    <source>
        <dbReference type="EMBL" id="WWA46663.1"/>
    </source>
</evidence>
<name>A0ABZ2D0U8_9SPHN</name>
<dbReference type="PROSITE" id="PS51257">
    <property type="entry name" value="PROKAR_LIPOPROTEIN"/>
    <property type="match status" value="1"/>
</dbReference>